<name>A0A1M6SIX9_XYLRU</name>
<dbReference type="AlphaFoldDB" id="A0A1M6SIX9"/>
<dbReference type="Proteomes" id="UP000184130">
    <property type="component" value="Unassembled WGS sequence"/>
</dbReference>
<sequence length="190" mass="20866">MTKNKVFILVDCSGSMSGEPIQQATLLVNELVKSLCNNSNSRKAKASIITYNMEVKEGVAMSPVTSVKAASINEECSGPKNLGKAIKYVNDSSPESKLIFIITKGKPSDVQLYNEQIKLCKNNNDDIIVLHGNIDKYGDTFNETAKIVSPWDSVNFPEIIKVLFGGKEKTSSDGRDLLQEPPKVIEIQIE</sequence>
<proteinExistence type="predicted"/>
<dbReference type="SUPFAM" id="SSF53300">
    <property type="entry name" value="vWA-like"/>
    <property type="match status" value="1"/>
</dbReference>
<accession>A0A1M6SIX9</accession>
<protein>
    <submittedName>
        <fullName evidence="2">Uncharacterized conserved protein YegL, contains vWA domain of TerY type</fullName>
    </submittedName>
</protein>
<dbReference type="RefSeq" id="WP_073205235.1">
    <property type="nucleotide sequence ID" value="NZ_FRBD01000003.1"/>
</dbReference>
<gene>
    <name evidence="2" type="ORF">SAMN05216463_103210</name>
</gene>
<evidence type="ECO:0000313" key="3">
    <source>
        <dbReference type="Proteomes" id="UP000184130"/>
    </source>
</evidence>
<feature type="domain" description="VWFA" evidence="1">
    <location>
        <begin position="2"/>
        <end position="164"/>
    </location>
</feature>
<evidence type="ECO:0000313" key="2">
    <source>
        <dbReference type="EMBL" id="SHK44596.1"/>
    </source>
</evidence>
<evidence type="ECO:0000259" key="1">
    <source>
        <dbReference type="SMART" id="SM00327"/>
    </source>
</evidence>
<dbReference type="Gene3D" id="3.40.50.410">
    <property type="entry name" value="von Willebrand factor, type A domain"/>
    <property type="match status" value="1"/>
</dbReference>
<dbReference type="InterPro" id="IPR002035">
    <property type="entry name" value="VWF_A"/>
</dbReference>
<organism evidence="2 3">
    <name type="scientific">Xylanibacter ruminicola</name>
    <name type="common">Prevotella ruminicola</name>
    <dbReference type="NCBI Taxonomy" id="839"/>
    <lineage>
        <taxon>Bacteria</taxon>
        <taxon>Pseudomonadati</taxon>
        <taxon>Bacteroidota</taxon>
        <taxon>Bacteroidia</taxon>
        <taxon>Bacteroidales</taxon>
        <taxon>Prevotellaceae</taxon>
        <taxon>Xylanibacter</taxon>
    </lineage>
</organism>
<dbReference type="SMART" id="SM00327">
    <property type="entry name" value="VWA"/>
    <property type="match status" value="1"/>
</dbReference>
<dbReference type="EMBL" id="FRBD01000003">
    <property type="protein sequence ID" value="SHK44596.1"/>
    <property type="molecule type" value="Genomic_DNA"/>
</dbReference>
<dbReference type="InterPro" id="IPR036465">
    <property type="entry name" value="vWFA_dom_sf"/>
</dbReference>
<reference evidence="2 3" key="1">
    <citation type="submission" date="2016-11" db="EMBL/GenBank/DDBJ databases">
        <authorList>
            <person name="Jaros S."/>
            <person name="Januszkiewicz K."/>
            <person name="Wedrychowicz H."/>
        </authorList>
    </citation>
    <scope>NUCLEOTIDE SEQUENCE [LARGE SCALE GENOMIC DNA]</scope>
    <source>
        <strain evidence="2 3">KHT3</strain>
    </source>
</reference>
<dbReference type="Pfam" id="PF00092">
    <property type="entry name" value="VWA"/>
    <property type="match status" value="1"/>
</dbReference>